<dbReference type="InterPro" id="IPR036895">
    <property type="entry name" value="Uracil-DNA_glycosylase-like_sf"/>
</dbReference>
<dbReference type="EMBL" id="FR824296">
    <property type="protein sequence ID" value="CCA24662.1"/>
    <property type="molecule type" value="Genomic_DNA"/>
</dbReference>
<evidence type="ECO:0000256" key="2">
    <source>
        <dbReference type="ARBA" id="ARBA00022801"/>
    </source>
</evidence>
<reference evidence="5" key="2">
    <citation type="submission" date="2011-02" db="EMBL/GenBank/DDBJ databases">
        <authorList>
            <person name="MacLean D."/>
        </authorList>
    </citation>
    <scope>NUCLEOTIDE SEQUENCE</scope>
</reference>
<evidence type="ECO:0000313" key="5">
    <source>
        <dbReference type="EMBL" id="CCA24662.1"/>
    </source>
</evidence>
<dbReference type="InterPro" id="IPR015637">
    <property type="entry name" value="MUG/TDG"/>
</dbReference>
<dbReference type="SUPFAM" id="SSF52141">
    <property type="entry name" value="Uracil-DNA glycosylase-like"/>
    <property type="match status" value="1"/>
</dbReference>
<protein>
    <submittedName>
        <fullName evidence="5">Uncharacterized protein AlNc14C251G9651</fullName>
    </submittedName>
</protein>
<feature type="compositionally biased region" description="Basic and acidic residues" evidence="4">
    <location>
        <begin position="21"/>
        <end position="38"/>
    </location>
</feature>
<feature type="region of interest" description="Disordered" evidence="4">
    <location>
        <begin position="1"/>
        <end position="50"/>
    </location>
</feature>
<dbReference type="GO" id="GO:0008263">
    <property type="term" value="F:pyrimidine-specific mismatch base pair DNA N-glycosylase activity"/>
    <property type="evidence" value="ECO:0007669"/>
    <property type="project" value="TreeGrafter"/>
</dbReference>
<accession>F0WTH2</accession>
<evidence type="ECO:0000256" key="4">
    <source>
        <dbReference type="SAM" id="MobiDB-lite"/>
    </source>
</evidence>
<name>F0WTH2_9STRA</name>
<organism evidence="5">
    <name type="scientific">Albugo laibachii Nc14</name>
    <dbReference type="NCBI Taxonomy" id="890382"/>
    <lineage>
        <taxon>Eukaryota</taxon>
        <taxon>Sar</taxon>
        <taxon>Stramenopiles</taxon>
        <taxon>Oomycota</taxon>
        <taxon>Peronosporomycetes</taxon>
        <taxon>Albuginales</taxon>
        <taxon>Albuginaceae</taxon>
        <taxon>Albugo</taxon>
    </lineage>
</organism>
<dbReference type="GO" id="GO:0004844">
    <property type="term" value="F:uracil DNA N-glycosylase activity"/>
    <property type="evidence" value="ECO:0007669"/>
    <property type="project" value="TreeGrafter"/>
</dbReference>
<evidence type="ECO:0000256" key="1">
    <source>
        <dbReference type="ARBA" id="ARBA00022763"/>
    </source>
</evidence>
<feature type="compositionally biased region" description="Basic and acidic residues" evidence="4">
    <location>
        <begin position="1"/>
        <end position="11"/>
    </location>
</feature>
<dbReference type="Gene3D" id="3.40.470.10">
    <property type="entry name" value="Uracil-DNA glycosylase-like domain"/>
    <property type="match status" value="1"/>
</dbReference>
<keyword evidence="2" id="KW-0378">Hydrolase</keyword>
<proteinExistence type="predicted"/>
<keyword evidence="3" id="KW-0234">DNA repair</keyword>
<reference evidence="5" key="1">
    <citation type="journal article" date="2011" name="PLoS Biol.">
        <title>Gene gain and loss during evolution of obligate parasitism in the white rust pathogen of Arabidopsis thaliana.</title>
        <authorList>
            <person name="Kemen E."/>
            <person name="Gardiner A."/>
            <person name="Schultz-Larsen T."/>
            <person name="Kemen A.C."/>
            <person name="Balmuth A.L."/>
            <person name="Robert-Seilaniantz A."/>
            <person name="Bailey K."/>
            <person name="Holub E."/>
            <person name="Studholme D.J."/>
            <person name="Maclean D."/>
            <person name="Jones J.D."/>
        </authorList>
    </citation>
    <scope>NUCLEOTIDE SEQUENCE</scope>
</reference>
<dbReference type="PANTHER" id="PTHR12159">
    <property type="entry name" value="G/T AND G/U MISMATCH-SPECIFIC DNA GLYCOSYLASE"/>
    <property type="match status" value="1"/>
</dbReference>
<dbReference type="PANTHER" id="PTHR12159:SF9">
    <property type="entry name" value="G_T MISMATCH-SPECIFIC THYMINE DNA GLYCOSYLASE"/>
    <property type="match status" value="1"/>
</dbReference>
<evidence type="ECO:0000256" key="3">
    <source>
        <dbReference type="ARBA" id="ARBA00023204"/>
    </source>
</evidence>
<dbReference type="HOGENOM" id="CLU_074961_0_0_1"/>
<dbReference type="GO" id="GO:0006285">
    <property type="term" value="P:base-excision repair, AP site formation"/>
    <property type="evidence" value="ECO:0007669"/>
    <property type="project" value="InterPro"/>
</dbReference>
<gene>
    <name evidence="5" type="primary">AlNc14C251G9651</name>
    <name evidence="5" type="ORF">ALNC14_108060</name>
</gene>
<sequence>MFEKFRYDATKRAASSLSPSRIRESDHETKRDGKEAKRVRLSGKTDVSVERSSSKKSKICCGEEGKWQERWHSICKECFTRLICCTHFQEHRLRLLIVGHNPSTHAWITGYAYSNPSNRMWGLLTGNTPPYEWSGIVDKDSDITFQNRMPDTLGIGFTSLGIEPGNDAANYDRATMSKWKHRFYNRLVEHMQSVCGCQTTGIEQCKGDRLGENTVVARRTFCSVPHHPRIIAFSGKRQFSMLFTPPVKKIKHYGCQSCLPPDWPFRNSLSWEAWVLPSSSGRAVMTKEERALPYQQLAKRLQDIPWPLIDHYGTLKA</sequence>
<dbReference type="AlphaFoldDB" id="F0WTH2"/>
<keyword evidence="1" id="KW-0227">DNA damage</keyword>